<name>G4XIM2_9PSEU</name>
<comment type="similarity">
    <text evidence="2">Belongs to the GMC oxidoreductase family.</text>
</comment>
<dbReference type="Pfam" id="PF05199">
    <property type="entry name" value="GMC_oxred_C"/>
    <property type="match status" value="1"/>
</dbReference>
<organism evidence="9">
    <name type="scientific">Amycolatopsis sp. FU40</name>
    <dbReference type="NCBI Taxonomy" id="2914159"/>
    <lineage>
        <taxon>Bacteria</taxon>
        <taxon>Bacillati</taxon>
        <taxon>Actinomycetota</taxon>
        <taxon>Actinomycetes</taxon>
        <taxon>Pseudonocardiales</taxon>
        <taxon>Pseudonocardiaceae</taxon>
        <taxon>Amycolatopsis</taxon>
    </lineage>
</organism>
<accession>G4XIM2</accession>
<feature type="domain" description="Glucose-methanol-choline oxidoreductase N-terminal" evidence="7">
    <location>
        <begin position="233"/>
        <end position="344"/>
    </location>
</feature>
<evidence type="ECO:0000256" key="5">
    <source>
        <dbReference type="ARBA" id="ARBA00023002"/>
    </source>
</evidence>
<dbReference type="GO" id="GO:0050660">
    <property type="term" value="F:flavin adenine dinucleotide binding"/>
    <property type="evidence" value="ECO:0007669"/>
    <property type="project" value="InterPro"/>
</dbReference>
<dbReference type="InterPro" id="IPR007867">
    <property type="entry name" value="GMC_OxRtase_C"/>
</dbReference>
<evidence type="ECO:0000256" key="1">
    <source>
        <dbReference type="ARBA" id="ARBA00001974"/>
    </source>
</evidence>
<dbReference type="PANTHER" id="PTHR42784">
    <property type="entry name" value="PYRANOSE 2-OXIDASE"/>
    <property type="match status" value="1"/>
</dbReference>
<proteinExistence type="inferred from homology"/>
<dbReference type="Pfam" id="PF00732">
    <property type="entry name" value="GMC_oxred_N"/>
    <property type="match status" value="1"/>
</dbReference>
<dbReference type="GO" id="GO:0016614">
    <property type="term" value="F:oxidoreductase activity, acting on CH-OH group of donors"/>
    <property type="evidence" value="ECO:0007669"/>
    <property type="project" value="InterPro"/>
</dbReference>
<dbReference type="PANTHER" id="PTHR42784:SF1">
    <property type="entry name" value="PYRANOSE 2-OXIDASE"/>
    <property type="match status" value="1"/>
</dbReference>
<comment type="cofactor">
    <cofactor evidence="1">
        <name>FAD</name>
        <dbReference type="ChEBI" id="CHEBI:57692"/>
    </cofactor>
</comment>
<dbReference type="EMBL" id="JF819834">
    <property type="protein sequence ID" value="AEP40929.1"/>
    <property type="molecule type" value="Genomic_DNA"/>
</dbReference>
<dbReference type="InterPro" id="IPR051473">
    <property type="entry name" value="P2Ox-like"/>
</dbReference>
<reference evidence="9" key="1">
    <citation type="journal article" date="2011" name="Tetrahedron">
        <title>Biosynthesis of the Apoptolidins in Nocardiopsis sp. FU 40.</title>
        <authorList>
            <person name="Du Y."/>
            <person name="Derewacz D.K."/>
            <person name="Deguire S.M."/>
            <person name="Teske J."/>
            <person name="Ravel J."/>
            <person name="Sulikowski G.A."/>
            <person name="Bachmann B.O."/>
        </authorList>
    </citation>
    <scope>NUCLEOTIDE SEQUENCE</scope>
</reference>
<feature type="region of interest" description="Disordered" evidence="6">
    <location>
        <begin position="1"/>
        <end position="24"/>
    </location>
</feature>
<keyword evidence="4" id="KW-0274">FAD</keyword>
<dbReference type="Gene3D" id="3.50.50.60">
    <property type="entry name" value="FAD/NAD(P)-binding domain"/>
    <property type="match status" value="2"/>
</dbReference>
<evidence type="ECO:0000256" key="3">
    <source>
        <dbReference type="ARBA" id="ARBA00022630"/>
    </source>
</evidence>
<evidence type="ECO:0000259" key="8">
    <source>
        <dbReference type="Pfam" id="PF05199"/>
    </source>
</evidence>
<keyword evidence="5" id="KW-0560">Oxidoreductase</keyword>
<sequence length="566" mass="62526">MDSGSARGYRRRSRSESRATGVRMTSPTLEETVLWDVIVVGTGMGGGTIGYELARLGRRVLFLEKGITDSARMISGAYPEETFDLADLTDAEYEDRLARSGRNTDWYLDATRPDKPKKFRPYVGSGAGGSSALYGMITERFFREDFQPRGNFADVGDSTVPESWPVKYDEMAPWYGKAEQLYRVRGTADPLRPGDDTDALLPPSPMTAANAELAGFLGERGLHPYNVHVACEYRTNCQACQAFLCDSECKNHAGNVCVLPAVRDHDAVLLDRTRVVRLEASRTKVNRVVARRYGETLRFRAKTVIVAASALATPVLLLNSSSKEWPNGLANDNDLVGRNLMRHFLDMHLFRVRTEEPVAGQVKEIGVNDFYLHDGEKFGALQSLGKVFSYETLMNTTRPGRKFFGALRGLAEERWKTSLQDRVVVMASIAEDLPYHHNRVLPAPGSPEGPGPLAELRYRPGAADLKRYQRFMRTLKTTLGKYPGSRIFPVHLSGARDTSALGHQCGTCRFGDDPKTSVLNPDNRAWGLDNLYVVDASMLPSSSGINPSLTIAANALRVAQVVHGSL</sequence>
<evidence type="ECO:0000256" key="6">
    <source>
        <dbReference type="SAM" id="MobiDB-lite"/>
    </source>
</evidence>
<dbReference type="SUPFAM" id="SSF51905">
    <property type="entry name" value="FAD/NAD(P)-binding domain"/>
    <property type="match status" value="1"/>
</dbReference>
<evidence type="ECO:0000313" key="9">
    <source>
        <dbReference type="EMBL" id="AEP40929.1"/>
    </source>
</evidence>
<gene>
    <name evidence="9" type="primary">apoB</name>
</gene>
<dbReference type="InterPro" id="IPR000172">
    <property type="entry name" value="GMC_OxRdtase_N"/>
</dbReference>
<evidence type="ECO:0000256" key="4">
    <source>
        <dbReference type="ARBA" id="ARBA00022827"/>
    </source>
</evidence>
<dbReference type="InterPro" id="IPR036188">
    <property type="entry name" value="FAD/NAD-bd_sf"/>
</dbReference>
<evidence type="ECO:0000256" key="2">
    <source>
        <dbReference type="ARBA" id="ARBA00010790"/>
    </source>
</evidence>
<feature type="domain" description="Glucose-methanol-choline oxidoreductase C-terminal" evidence="8">
    <location>
        <begin position="452"/>
        <end position="555"/>
    </location>
</feature>
<keyword evidence="3" id="KW-0285">Flavoprotein</keyword>
<evidence type="ECO:0000259" key="7">
    <source>
        <dbReference type="Pfam" id="PF00732"/>
    </source>
</evidence>
<dbReference type="AlphaFoldDB" id="G4XIM2"/>
<protein>
    <submittedName>
        <fullName evidence="9">Glucose-methanol-choline oxidoreductase</fullName>
    </submittedName>
</protein>